<feature type="domain" description="Erythromycin biosynthesis protein CIII-like N-terminal" evidence="5">
    <location>
        <begin position="22"/>
        <end position="260"/>
    </location>
</feature>
<dbReference type="PANTHER" id="PTHR48050:SF13">
    <property type="entry name" value="STEROL 3-BETA-GLUCOSYLTRANSFERASE UGT80A2"/>
    <property type="match status" value="1"/>
</dbReference>
<keyword evidence="2" id="KW-0328">Glycosyltransferase</keyword>
<dbReference type="GO" id="GO:0008194">
    <property type="term" value="F:UDP-glycosyltransferase activity"/>
    <property type="evidence" value="ECO:0007669"/>
    <property type="project" value="InterPro"/>
</dbReference>
<protein>
    <submittedName>
        <fullName evidence="6">GTB-type glycosyltransferase</fullName>
    </submittedName>
</protein>
<dbReference type="Pfam" id="PF21036">
    <property type="entry name" value="EryCIII-like_N"/>
    <property type="match status" value="1"/>
</dbReference>
<evidence type="ECO:0000313" key="6">
    <source>
        <dbReference type="EMBL" id="QDQ37870.1"/>
    </source>
</evidence>
<evidence type="ECO:0000259" key="4">
    <source>
        <dbReference type="Pfam" id="PF06722"/>
    </source>
</evidence>
<dbReference type="Gene3D" id="3.40.50.2000">
    <property type="entry name" value="Glycogen Phosphorylase B"/>
    <property type="match status" value="2"/>
</dbReference>
<proteinExistence type="inferred from homology"/>
<dbReference type="PANTHER" id="PTHR48050">
    <property type="entry name" value="STEROL 3-BETA-GLUCOSYLTRANSFERASE"/>
    <property type="match status" value="1"/>
</dbReference>
<evidence type="ECO:0000256" key="1">
    <source>
        <dbReference type="ARBA" id="ARBA00006962"/>
    </source>
</evidence>
<dbReference type="SUPFAM" id="SSF53756">
    <property type="entry name" value="UDP-Glycosyltransferase/glycogen phosphorylase"/>
    <property type="match status" value="1"/>
</dbReference>
<dbReference type="EMBL" id="MK501817">
    <property type="protein sequence ID" value="QDQ37870.1"/>
    <property type="molecule type" value="Genomic_DNA"/>
</dbReference>
<sequence>MRVMIVVWPLTAHLHPALPIAWALQGAGHDVCVASHPDLSGAITDAGADAIELGTPDTVPSPAAVGDFLLPAQDRERLTATLSIPPDDDLWTTFSTYTLAASRLFHPEENAAQDRWRSVDALVEATRGWRPDLVLWDPNWPSAAVAARACGAAQARLLWGPDYIGRAELLIDRHRKELADAGLRDPVAETVRPAAERHGVNVDTELLLGMFTVDPMLPCMRMPFRGRTVPVRRIPYTGHAVVPRWLDAAPRRPRVALTLGTTQRAYRNDLGLVETLLEAVDGLDAEVVATLDASQLAGRAVPDNVRTVDYLPLDLLLPTCAAIVHHGGIGTLSTAIAHSVPQLVVSDESAVAYASNARHVSAGGIGLSVDAAQPAAEIRRQLRRLLTDADFGQNADRMRTDWLSMPSPSDIVPTLERLTTDRH</sequence>
<comment type="similarity">
    <text evidence="1">Belongs to the glycosyltransferase 28 family.</text>
</comment>
<dbReference type="GO" id="GO:0017000">
    <property type="term" value="P:antibiotic biosynthetic process"/>
    <property type="evidence" value="ECO:0007669"/>
    <property type="project" value="UniProtKB-ARBA"/>
</dbReference>
<keyword evidence="3 6" id="KW-0808">Transferase</keyword>
<organism evidence="6">
    <name type="scientific">Streptomyces vinaceusdrappus</name>
    <dbReference type="NCBI Taxonomy" id="67376"/>
    <lineage>
        <taxon>Bacteria</taxon>
        <taxon>Bacillati</taxon>
        <taxon>Actinomycetota</taxon>
        <taxon>Actinomycetes</taxon>
        <taxon>Kitasatosporales</taxon>
        <taxon>Streptomycetaceae</taxon>
        <taxon>Streptomyces</taxon>
        <taxon>Streptomyces rochei group</taxon>
    </lineage>
</organism>
<feature type="domain" description="Erythromycin biosynthesis protein CIII-like C-terminal" evidence="4">
    <location>
        <begin position="275"/>
        <end position="418"/>
    </location>
</feature>
<dbReference type="CDD" id="cd03784">
    <property type="entry name" value="GT1_Gtf-like"/>
    <property type="match status" value="1"/>
</dbReference>
<name>A0A516T9M2_9ACTN</name>
<evidence type="ECO:0000256" key="3">
    <source>
        <dbReference type="ARBA" id="ARBA00022679"/>
    </source>
</evidence>
<dbReference type="GO" id="GO:0016758">
    <property type="term" value="F:hexosyltransferase activity"/>
    <property type="evidence" value="ECO:0007669"/>
    <property type="project" value="UniProtKB-ARBA"/>
</dbReference>
<dbReference type="Pfam" id="PF06722">
    <property type="entry name" value="EryCIII-like_C"/>
    <property type="match status" value="1"/>
</dbReference>
<accession>A0A516T9M2</accession>
<dbReference type="InterPro" id="IPR010610">
    <property type="entry name" value="EryCIII-like_C"/>
</dbReference>
<dbReference type="InterPro" id="IPR048284">
    <property type="entry name" value="EryCIII-like_N"/>
</dbReference>
<dbReference type="AlphaFoldDB" id="A0A516T9M2"/>
<evidence type="ECO:0000259" key="5">
    <source>
        <dbReference type="Pfam" id="PF21036"/>
    </source>
</evidence>
<evidence type="ECO:0000256" key="2">
    <source>
        <dbReference type="ARBA" id="ARBA00022676"/>
    </source>
</evidence>
<dbReference type="InterPro" id="IPR002213">
    <property type="entry name" value="UDP_glucos_trans"/>
</dbReference>
<reference evidence="6" key="1">
    <citation type="journal article" date="2019" name="Org. Lett.">
        <title>Discovery of Druggability-Improved Analogues by Investigation of the LL-D49194?1 Biosynthetic Pathway.</title>
        <authorList>
            <person name="Dong L."/>
            <person name="Shen Y."/>
            <person name="Hou X.-F."/>
            <person name="Li W.-J."/>
            <person name="Tang G.-L."/>
        </authorList>
    </citation>
    <scope>NUCLEOTIDE SEQUENCE</scope>
    <source>
        <strain evidence="6">NRRL15735</strain>
    </source>
</reference>
<dbReference type="InterPro" id="IPR050426">
    <property type="entry name" value="Glycosyltransferase_28"/>
</dbReference>